<proteinExistence type="predicted"/>
<dbReference type="Proteomes" id="UP001592531">
    <property type="component" value="Unassembled WGS sequence"/>
</dbReference>
<gene>
    <name evidence="1" type="ORF">ACEZDE_12750</name>
</gene>
<dbReference type="RefSeq" id="WP_380535680.1">
    <property type="nucleotide sequence ID" value="NZ_JBHFAB010000007.1"/>
</dbReference>
<dbReference type="EMBL" id="JBHFAB010000007">
    <property type="protein sequence ID" value="MFC1417516.1"/>
    <property type="molecule type" value="Genomic_DNA"/>
</dbReference>
<accession>A0ABV6VVB9</accession>
<organism evidence="1 2">
    <name type="scientific">Streptacidiphilus cavernicola</name>
    <dbReference type="NCBI Taxonomy" id="3342716"/>
    <lineage>
        <taxon>Bacteria</taxon>
        <taxon>Bacillati</taxon>
        <taxon>Actinomycetota</taxon>
        <taxon>Actinomycetes</taxon>
        <taxon>Kitasatosporales</taxon>
        <taxon>Streptomycetaceae</taxon>
        <taxon>Streptacidiphilus</taxon>
    </lineage>
</organism>
<evidence type="ECO:0008006" key="3">
    <source>
        <dbReference type="Google" id="ProtNLM"/>
    </source>
</evidence>
<name>A0ABV6VVB9_9ACTN</name>
<keyword evidence="2" id="KW-1185">Reference proteome</keyword>
<sequence length="170" mass="18557">MIVLRALTRQLFASDLSHPWLLFVADRSVDLLLACRVESERGWISKMLSSVSDHATYSALIDIYAAEGSVLEARRGEARRGEARRGRVRNALVHGNPAGFSIVESVREYAEFLSGAALSLGLESYVEGRAPTAVFGHKTDELMAMTAGQDAASHWRARLATRRVPGADST</sequence>
<reference evidence="1 2" key="1">
    <citation type="submission" date="2024-09" db="EMBL/GenBank/DDBJ databases">
        <authorList>
            <person name="Lee S.D."/>
        </authorList>
    </citation>
    <scope>NUCLEOTIDE SEQUENCE [LARGE SCALE GENOMIC DNA]</scope>
    <source>
        <strain evidence="1 2">N8-3</strain>
    </source>
</reference>
<comment type="caution">
    <text evidence="1">The sequence shown here is derived from an EMBL/GenBank/DDBJ whole genome shotgun (WGS) entry which is preliminary data.</text>
</comment>
<protein>
    <recommendedName>
        <fullName evidence="3">DUF4145 domain-containing protein</fullName>
    </recommendedName>
</protein>
<evidence type="ECO:0000313" key="2">
    <source>
        <dbReference type="Proteomes" id="UP001592531"/>
    </source>
</evidence>
<evidence type="ECO:0000313" key="1">
    <source>
        <dbReference type="EMBL" id="MFC1417516.1"/>
    </source>
</evidence>